<comment type="caution">
    <text evidence="1">The sequence shown here is derived from an EMBL/GenBank/DDBJ whole genome shotgun (WGS) entry which is preliminary data.</text>
</comment>
<sequence>MDYVDEERFEREYLKVREHRSTCKKWGKEFCLECFGGGLTSFFNKIK</sequence>
<organism evidence="1">
    <name type="scientific">marine sediment metagenome</name>
    <dbReference type="NCBI Taxonomy" id="412755"/>
    <lineage>
        <taxon>unclassified sequences</taxon>
        <taxon>metagenomes</taxon>
        <taxon>ecological metagenomes</taxon>
    </lineage>
</organism>
<dbReference type="AlphaFoldDB" id="A0A0F9RJH8"/>
<accession>A0A0F9RJH8</accession>
<gene>
    <name evidence="1" type="ORF">LCGC14_0569920</name>
</gene>
<protein>
    <submittedName>
        <fullName evidence="1">Uncharacterized protein</fullName>
    </submittedName>
</protein>
<proteinExistence type="predicted"/>
<dbReference type="EMBL" id="LAZR01000835">
    <property type="protein sequence ID" value="KKN56675.1"/>
    <property type="molecule type" value="Genomic_DNA"/>
</dbReference>
<name>A0A0F9RJH8_9ZZZZ</name>
<evidence type="ECO:0000313" key="1">
    <source>
        <dbReference type="EMBL" id="KKN56675.1"/>
    </source>
</evidence>
<reference evidence="1" key="1">
    <citation type="journal article" date="2015" name="Nature">
        <title>Complex archaea that bridge the gap between prokaryotes and eukaryotes.</title>
        <authorList>
            <person name="Spang A."/>
            <person name="Saw J.H."/>
            <person name="Jorgensen S.L."/>
            <person name="Zaremba-Niedzwiedzka K."/>
            <person name="Martijn J."/>
            <person name="Lind A.E."/>
            <person name="van Eijk R."/>
            <person name="Schleper C."/>
            <person name="Guy L."/>
            <person name="Ettema T.J."/>
        </authorList>
    </citation>
    <scope>NUCLEOTIDE SEQUENCE</scope>
</reference>